<gene>
    <name evidence="3" type="ORF">FRIFI_1034</name>
</gene>
<evidence type="ECO:0000313" key="4">
    <source>
        <dbReference type="Proteomes" id="UP000245695"/>
    </source>
</evidence>
<proteinExistence type="predicted"/>
<dbReference type="RefSeq" id="WP_166505203.1">
    <property type="nucleotide sequence ID" value="NZ_LN650648.1"/>
</dbReference>
<accession>A0A2P2BUB2</accession>
<keyword evidence="1" id="KW-0238">DNA-binding</keyword>
<organism evidence="3 4">
    <name type="scientific">Romboutsia hominis</name>
    <dbReference type="NCBI Taxonomy" id="1507512"/>
    <lineage>
        <taxon>Bacteria</taxon>
        <taxon>Bacillati</taxon>
        <taxon>Bacillota</taxon>
        <taxon>Clostridia</taxon>
        <taxon>Peptostreptococcales</taxon>
        <taxon>Peptostreptococcaceae</taxon>
        <taxon>Romboutsia</taxon>
    </lineage>
</organism>
<evidence type="ECO:0000313" key="3">
    <source>
        <dbReference type="EMBL" id="CEI72574.1"/>
    </source>
</evidence>
<feature type="domain" description="HTH cro/C1-type" evidence="2">
    <location>
        <begin position="8"/>
        <end position="62"/>
    </location>
</feature>
<dbReference type="KEGG" id="rhom:FRIFI_1034"/>
<keyword evidence="4" id="KW-1185">Reference proteome</keyword>
<dbReference type="AlphaFoldDB" id="A0A2P2BUB2"/>
<dbReference type="PANTHER" id="PTHR46558">
    <property type="entry name" value="TRACRIPTIONAL REGULATORY PROTEIN-RELATED-RELATED"/>
    <property type="match status" value="1"/>
</dbReference>
<dbReference type="Gene3D" id="1.10.260.40">
    <property type="entry name" value="lambda repressor-like DNA-binding domains"/>
    <property type="match status" value="1"/>
</dbReference>
<evidence type="ECO:0000259" key="2">
    <source>
        <dbReference type="PROSITE" id="PS50943"/>
    </source>
</evidence>
<sequence>MDNLGKKLKEARKRKNITQEELAKRIGISKHAIAKYEQGQREPNLKILTSIIDELEMDFWEVAQDANLEIEAAPPYEEGIKFGDEVYEKAMKKLDGMFKEKDIKYLDKEEMLKKVLCENRDLGVNRRLISMCHREYCKRFGVKNNGVISFDSYTYFDDFKREFYDELVRALLFTVELKMKEAEDRIKKY</sequence>
<dbReference type="PROSITE" id="PS50943">
    <property type="entry name" value="HTH_CROC1"/>
    <property type="match status" value="1"/>
</dbReference>
<reference evidence="3 4" key="1">
    <citation type="submission" date="2014-09" db="EMBL/GenBank/DDBJ databases">
        <authorList>
            <person name="Hornung B.V."/>
        </authorList>
    </citation>
    <scope>NUCLEOTIDE SEQUENCE [LARGE SCALE GENOMIC DNA]</scope>
    <source>
        <strain evidence="3 4">FRIFI</strain>
    </source>
</reference>
<dbReference type="Proteomes" id="UP000245695">
    <property type="component" value="Chromosome 1"/>
</dbReference>
<dbReference type="PANTHER" id="PTHR46558:SF11">
    <property type="entry name" value="HTH-TYPE TRANSCRIPTIONAL REGULATOR XRE"/>
    <property type="match status" value="1"/>
</dbReference>
<dbReference type="Pfam" id="PF01381">
    <property type="entry name" value="HTH_3"/>
    <property type="match status" value="1"/>
</dbReference>
<dbReference type="EMBL" id="LN650648">
    <property type="protein sequence ID" value="CEI72574.1"/>
    <property type="molecule type" value="Genomic_DNA"/>
</dbReference>
<dbReference type="SUPFAM" id="SSF47413">
    <property type="entry name" value="lambda repressor-like DNA-binding domains"/>
    <property type="match status" value="1"/>
</dbReference>
<name>A0A2P2BUB2_9FIRM</name>
<protein>
    <submittedName>
        <fullName evidence="3">Cro/C1-type HTH domain profile</fullName>
    </submittedName>
</protein>
<dbReference type="GO" id="GO:0003677">
    <property type="term" value="F:DNA binding"/>
    <property type="evidence" value="ECO:0007669"/>
    <property type="project" value="UniProtKB-KW"/>
</dbReference>
<evidence type="ECO:0000256" key="1">
    <source>
        <dbReference type="ARBA" id="ARBA00023125"/>
    </source>
</evidence>
<dbReference type="SMART" id="SM00530">
    <property type="entry name" value="HTH_XRE"/>
    <property type="match status" value="1"/>
</dbReference>
<dbReference type="InterPro" id="IPR010982">
    <property type="entry name" value="Lambda_DNA-bd_dom_sf"/>
</dbReference>
<dbReference type="CDD" id="cd00093">
    <property type="entry name" value="HTH_XRE"/>
    <property type="match status" value="1"/>
</dbReference>
<dbReference type="InterPro" id="IPR001387">
    <property type="entry name" value="Cro/C1-type_HTH"/>
</dbReference>